<organism evidence="4 5">
    <name type="scientific">Xanthobacter agilis</name>
    <dbReference type="NCBI Taxonomy" id="47492"/>
    <lineage>
        <taxon>Bacteria</taxon>
        <taxon>Pseudomonadati</taxon>
        <taxon>Pseudomonadota</taxon>
        <taxon>Alphaproteobacteria</taxon>
        <taxon>Hyphomicrobiales</taxon>
        <taxon>Xanthobacteraceae</taxon>
        <taxon>Xanthobacter</taxon>
    </lineage>
</organism>
<keyword evidence="5" id="KW-1185">Reference proteome</keyword>
<comment type="caution">
    <text evidence="4">The sequence shown here is derived from an EMBL/GenBank/DDBJ whole genome shotgun (WGS) entry which is preliminary data.</text>
</comment>
<reference evidence="4 5" key="1">
    <citation type="submission" date="2023-07" db="EMBL/GenBank/DDBJ databases">
        <title>Genomic Encyclopedia of Type Strains, Phase IV (KMG-IV): sequencing the most valuable type-strain genomes for metagenomic binning, comparative biology and taxonomic classification.</title>
        <authorList>
            <person name="Goeker M."/>
        </authorList>
    </citation>
    <scope>NUCLEOTIDE SEQUENCE [LARGE SCALE GENOMIC DNA]</scope>
    <source>
        <strain evidence="4 5">DSM 3770</strain>
    </source>
</reference>
<dbReference type="Proteomes" id="UP001241747">
    <property type="component" value="Unassembled WGS sequence"/>
</dbReference>
<accession>A0ABU0LJ00</accession>
<evidence type="ECO:0000313" key="5">
    <source>
        <dbReference type="Proteomes" id="UP001241747"/>
    </source>
</evidence>
<dbReference type="Pfam" id="PF06386">
    <property type="entry name" value="GvpL_GvpF"/>
    <property type="match status" value="1"/>
</dbReference>
<evidence type="ECO:0008006" key="6">
    <source>
        <dbReference type="Google" id="ProtNLM"/>
    </source>
</evidence>
<dbReference type="InterPro" id="IPR009430">
    <property type="entry name" value="GvpL/GvpF"/>
</dbReference>
<dbReference type="PANTHER" id="PTHR36852">
    <property type="entry name" value="PROTEIN GVPL 2"/>
    <property type="match status" value="1"/>
</dbReference>
<name>A0ABU0LJ00_XANAG</name>
<proteinExistence type="inferred from homology"/>
<sequence>MLYVYAITADHGPEDMEPLPEGILPDTPVWRIASGGLAAVASPVPDHTFGAEALPAHLEDVQWTRARVLGHERVVCALLPRATVLPLKFCTLFSGEEALRAALSAHKKTLEQTVDHLRGAREWGVKLFVEARGPDPRAPEPVGAGAGAAFFRRKKEEQQARAAAEAALDRCVVASHQRLAAHARAAVANPLQPPQLHGQRGKMALNGAYLVDLQAEPAWRACLSELERTYADEGVRYALSGPWGAYNFAGGGLVRA</sequence>
<gene>
    <name evidence="4" type="ORF">QOZ94_003924</name>
</gene>
<evidence type="ECO:0000313" key="4">
    <source>
        <dbReference type="EMBL" id="MDQ0507108.1"/>
    </source>
</evidence>
<keyword evidence="1" id="KW-0304">Gas vesicle</keyword>
<dbReference type="PANTHER" id="PTHR36852:SF1">
    <property type="entry name" value="PROTEIN GVPL 2"/>
    <property type="match status" value="1"/>
</dbReference>
<comment type="similarity">
    <text evidence="3">Belongs to the gas vesicle GvpF/GvpL family.</text>
</comment>
<dbReference type="RefSeq" id="WP_237347651.1">
    <property type="nucleotide sequence ID" value="NZ_JABWGX010000044.1"/>
</dbReference>
<evidence type="ECO:0000256" key="2">
    <source>
        <dbReference type="ARBA" id="ARBA00035108"/>
    </source>
</evidence>
<evidence type="ECO:0000256" key="1">
    <source>
        <dbReference type="ARBA" id="ARBA00022987"/>
    </source>
</evidence>
<protein>
    <recommendedName>
        <fullName evidence="6">Gas vesicle protein</fullName>
    </recommendedName>
</protein>
<dbReference type="EMBL" id="JAUSVY010000013">
    <property type="protein sequence ID" value="MDQ0507108.1"/>
    <property type="molecule type" value="Genomic_DNA"/>
</dbReference>
<comment type="subcellular location">
    <subcellularLocation>
        <location evidence="2">Gas vesicle</location>
    </subcellularLocation>
</comment>
<evidence type="ECO:0000256" key="3">
    <source>
        <dbReference type="ARBA" id="ARBA00035643"/>
    </source>
</evidence>